<protein>
    <submittedName>
        <fullName evidence="1">Uncharacterized protein</fullName>
    </submittedName>
</protein>
<dbReference type="AlphaFoldDB" id="A0A9W8ZY59"/>
<organism evidence="1 2">
    <name type="scientific">Lentinula lateritia</name>
    <dbReference type="NCBI Taxonomy" id="40482"/>
    <lineage>
        <taxon>Eukaryota</taxon>
        <taxon>Fungi</taxon>
        <taxon>Dikarya</taxon>
        <taxon>Basidiomycota</taxon>
        <taxon>Agaricomycotina</taxon>
        <taxon>Agaricomycetes</taxon>
        <taxon>Agaricomycetidae</taxon>
        <taxon>Agaricales</taxon>
        <taxon>Marasmiineae</taxon>
        <taxon>Omphalotaceae</taxon>
        <taxon>Lentinula</taxon>
    </lineage>
</organism>
<evidence type="ECO:0000313" key="2">
    <source>
        <dbReference type="Proteomes" id="UP001150238"/>
    </source>
</evidence>
<dbReference type="Proteomes" id="UP001150238">
    <property type="component" value="Unassembled WGS sequence"/>
</dbReference>
<proteinExistence type="predicted"/>
<reference evidence="1" key="2">
    <citation type="journal article" date="2023" name="Proc. Natl. Acad. Sci. U.S.A.">
        <title>A global phylogenomic analysis of the shiitake genus Lentinula.</title>
        <authorList>
            <person name="Sierra-Patev S."/>
            <person name="Min B."/>
            <person name="Naranjo-Ortiz M."/>
            <person name="Looney B."/>
            <person name="Konkel Z."/>
            <person name="Slot J.C."/>
            <person name="Sakamoto Y."/>
            <person name="Steenwyk J.L."/>
            <person name="Rokas A."/>
            <person name="Carro J."/>
            <person name="Camarero S."/>
            <person name="Ferreira P."/>
            <person name="Molpeceres G."/>
            <person name="Ruiz-Duenas F.J."/>
            <person name="Serrano A."/>
            <person name="Henrissat B."/>
            <person name="Drula E."/>
            <person name="Hughes K.W."/>
            <person name="Mata J.L."/>
            <person name="Ishikawa N.K."/>
            <person name="Vargas-Isla R."/>
            <person name="Ushijima S."/>
            <person name="Smith C.A."/>
            <person name="Donoghue J."/>
            <person name="Ahrendt S."/>
            <person name="Andreopoulos W."/>
            <person name="He G."/>
            <person name="LaButti K."/>
            <person name="Lipzen A."/>
            <person name="Ng V."/>
            <person name="Riley R."/>
            <person name="Sandor L."/>
            <person name="Barry K."/>
            <person name="Martinez A.T."/>
            <person name="Xiao Y."/>
            <person name="Gibbons J.G."/>
            <person name="Terashima K."/>
            <person name="Grigoriev I.V."/>
            <person name="Hibbett D."/>
        </authorList>
    </citation>
    <scope>NUCLEOTIDE SEQUENCE</scope>
    <source>
        <strain evidence="1">Sp2 HRB7682 ss15</strain>
    </source>
</reference>
<comment type="caution">
    <text evidence="1">The sequence shown here is derived from an EMBL/GenBank/DDBJ whole genome shotgun (WGS) entry which is preliminary data.</text>
</comment>
<accession>A0A9W8ZY59</accession>
<reference evidence="1" key="1">
    <citation type="submission" date="2022-08" db="EMBL/GenBank/DDBJ databases">
        <authorList>
            <consortium name="DOE Joint Genome Institute"/>
            <person name="Min B."/>
            <person name="Riley R."/>
            <person name="Sierra-Patev S."/>
            <person name="Naranjo-Ortiz M."/>
            <person name="Looney B."/>
            <person name="Konkel Z."/>
            <person name="Slot J.C."/>
            <person name="Sakamoto Y."/>
            <person name="Steenwyk J.L."/>
            <person name="Rokas A."/>
            <person name="Carro J."/>
            <person name="Camarero S."/>
            <person name="Ferreira P."/>
            <person name="Molpeceres G."/>
            <person name="Ruiz-Duenas F.J."/>
            <person name="Serrano A."/>
            <person name="Henrissat B."/>
            <person name="Drula E."/>
            <person name="Hughes K.W."/>
            <person name="Mata J.L."/>
            <person name="Ishikawa N.K."/>
            <person name="Vargas-Isla R."/>
            <person name="Ushijima S."/>
            <person name="Smith C.A."/>
            <person name="Ahrendt S."/>
            <person name="Andreopoulos W."/>
            <person name="He G."/>
            <person name="Labutti K."/>
            <person name="Lipzen A."/>
            <person name="Ng V."/>
            <person name="Sandor L."/>
            <person name="Barry K."/>
            <person name="Martinez A.T."/>
            <person name="Xiao Y."/>
            <person name="Gibbons J.G."/>
            <person name="Terashima K."/>
            <person name="Hibbett D.S."/>
            <person name="Grigoriev I.V."/>
        </authorList>
    </citation>
    <scope>NUCLEOTIDE SEQUENCE</scope>
    <source>
        <strain evidence="1">Sp2 HRB7682 ss15</strain>
    </source>
</reference>
<sequence>MLRPSWAEKLAVQLEQSSLQLKILVTTKGFGWCGGIRLREVLNGVERATPTLSFRPERVPVKVEWLNLLHNDLDNTGRGAFNSCVTACADLVFYGQLRLGEVLLHSPLTTNYNSSKLPLVCDLNIPHISDHKSSAKLRLPCSKTHQARGESVVLINHDIKSNAVQAFFHHLKENNLSPGDPLFAYWLPDKLLHVLTKKEFLKSCNSVWSRSGIKVTHSELEAPHIISPRVFPLMSLKPWVDGNQTLFLSIGEICTLWHPSMYIVYMPDKVYMNELTGGIPRPTRYHSIE</sequence>
<name>A0A9W8ZY59_9AGAR</name>
<evidence type="ECO:0000313" key="1">
    <source>
        <dbReference type="EMBL" id="KAJ4469993.1"/>
    </source>
</evidence>
<dbReference type="EMBL" id="JANVFS010000033">
    <property type="protein sequence ID" value="KAJ4469993.1"/>
    <property type="molecule type" value="Genomic_DNA"/>
</dbReference>
<gene>
    <name evidence="1" type="ORF">C8J55DRAFT_564265</name>
</gene>